<dbReference type="Proteomes" id="UP000274756">
    <property type="component" value="Unassembled WGS sequence"/>
</dbReference>
<dbReference type="GO" id="GO:0034058">
    <property type="term" value="P:endosomal vesicle fusion"/>
    <property type="evidence" value="ECO:0007669"/>
    <property type="project" value="TreeGrafter"/>
</dbReference>
<protein>
    <submittedName>
        <fullName evidence="10">CNH domain-containing protein</fullName>
    </submittedName>
</protein>
<evidence type="ECO:0000256" key="2">
    <source>
        <dbReference type="ARBA" id="ARBA00023136"/>
    </source>
</evidence>
<dbReference type="GO" id="GO:0005737">
    <property type="term" value="C:cytoplasm"/>
    <property type="evidence" value="ECO:0007669"/>
    <property type="project" value="TreeGrafter"/>
</dbReference>
<keyword evidence="5" id="KW-0812">Transmembrane</keyword>
<reference evidence="7 9" key="2">
    <citation type="submission" date="2018-11" db="EMBL/GenBank/DDBJ databases">
        <authorList>
            <consortium name="Pathogen Informatics"/>
        </authorList>
    </citation>
    <scope>NUCLEOTIDE SEQUENCE [LARGE SCALE GENOMIC DNA]</scope>
</reference>
<evidence type="ECO:0000313" key="7">
    <source>
        <dbReference type="EMBL" id="VDN51522.1"/>
    </source>
</evidence>
<proteinExistence type="inferred from homology"/>
<dbReference type="GO" id="GO:0006886">
    <property type="term" value="P:intracellular protein transport"/>
    <property type="evidence" value="ECO:0007669"/>
    <property type="project" value="UniProtKB-UniRule"/>
</dbReference>
<accession>A0A158Q5A0</accession>
<evidence type="ECO:0000259" key="6">
    <source>
        <dbReference type="PROSITE" id="PS50219"/>
    </source>
</evidence>
<dbReference type="WBParaSite" id="DME_0000688101-mRNA-1">
    <property type="protein sequence ID" value="DME_0000688101-mRNA-1"/>
    <property type="gene ID" value="DME_0000688101"/>
</dbReference>
<dbReference type="PANTHER" id="PTHR12894:SF49">
    <property type="entry name" value="VAM6_VPS39-LIKE PROTEIN"/>
    <property type="match status" value="1"/>
</dbReference>
<dbReference type="PROSITE" id="PS50219">
    <property type="entry name" value="CNH"/>
    <property type="match status" value="1"/>
</dbReference>
<dbReference type="InterPro" id="IPR019452">
    <property type="entry name" value="VPS39/TGF_beta_rcpt-assoc_1"/>
</dbReference>
<keyword evidence="5" id="KW-1133">Transmembrane helix</keyword>
<evidence type="ECO:0000313" key="8">
    <source>
        <dbReference type="Proteomes" id="UP000038040"/>
    </source>
</evidence>
<dbReference type="InterPro" id="IPR000547">
    <property type="entry name" value="Clathrin_H-chain/VPS_repeat"/>
</dbReference>
<evidence type="ECO:0000256" key="1">
    <source>
        <dbReference type="ARBA" id="ARBA00004184"/>
    </source>
</evidence>
<dbReference type="GO" id="GO:0006914">
    <property type="term" value="P:autophagy"/>
    <property type="evidence" value="ECO:0007669"/>
    <property type="project" value="TreeGrafter"/>
</dbReference>
<dbReference type="OrthoDB" id="5325112at2759"/>
<evidence type="ECO:0000256" key="5">
    <source>
        <dbReference type="SAM" id="Phobius"/>
    </source>
</evidence>
<keyword evidence="9" id="KW-1185">Reference proteome</keyword>
<gene>
    <name evidence="7" type="ORF">DME_LOCUS1495</name>
</gene>
<evidence type="ECO:0000256" key="3">
    <source>
        <dbReference type="ARBA" id="ARBA00038201"/>
    </source>
</evidence>
<reference evidence="10" key="1">
    <citation type="submission" date="2016-04" db="UniProtKB">
        <authorList>
            <consortium name="WormBaseParasite"/>
        </authorList>
    </citation>
    <scope>IDENTIFICATION</scope>
</reference>
<feature type="transmembrane region" description="Helical" evidence="5">
    <location>
        <begin position="171"/>
        <end position="191"/>
    </location>
</feature>
<dbReference type="Pfam" id="PF00780">
    <property type="entry name" value="CNH"/>
    <property type="match status" value="1"/>
</dbReference>
<dbReference type="EMBL" id="UYYG01000023">
    <property type="protein sequence ID" value="VDN51522.1"/>
    <property type="molecule type" value="Genomic_DNA"/>
</dbReference>
<feature type="domain" description="CNH" evidence="6">
    <location>
        <begin position="17"/>
        <end position="318"/>
    </location>
</feature>
<dbReference type="GO" id="GO:0016020">
    <property type="term" value="C:membrane"/>
    <property type="evidence" value="ECO:0007669"/>
    <property type="project" value="TreeGrafter"/>
</dbReference>
<dbReference type="GO" id="GO:0012505">
    <property type="term" value="C:endomembrane system"/>
    <property type="evidence" value="ECO:0007669"/>
    <property type="project" value="UniProtKB-SubCell"/>
</dbReference>
<dbReference type="PANTHER" id="PTHR12894">
    <property type="entry name" value="CNH DOMAIN CONTAINING"/>
    <property type="match status" value="1"/>
</dbReference>
<dbReference type="PROSITE" id="PS50236">
    <property type="entry name" value="CHCR"/>
    <property type="match status" value="1"/>
</dbReference>
<evidence type="ECO:0000313" key="9">
    <source>
        <dbReference type="Proteomes" id="UP000274756"/>
    </source>
</evidence>
<feature type="transmembrane region" description="Helical" evidence="5">
    <location>
        <begin position="145"/>
        <end position="165"/>
    </location>
</feature>
<dbReference type="STRING" id="318479.A0A158Q5A0"/>
<comment type="similarity">
    <text evidence="3">Belongs to the VAM6/VPS39 family.</text>
</comment>
<organism evidence="8 10">
    <name type="scientific">Dracunculus medinensis</name>
    <name type="common">Guinea worm</name>
    <dbReference type="NCBI Taxonomy" id="318479"/>
    <lineage>
        <taxon>Eukaryota</taxon>
        <taxon>Metazoa</taxon>
        <taxon>Ecdysozoa</taxon>
        <taxon>Nematoda</taxon>
        <taxon>Chromadorea</taxon>
        <taxon>Rhabditida</taxon>
        <taxon>Spirurina</taxon>
        <taxon>Dracunculoidea</taxon>
        <taxon>Dracunculidae</taxon>
        <taxon>Dracunculus</taxon>
    </lineage>
</organism>
<evidence type="ECO:0000313" key="10">
    <source>
        <dbReference type="WBParaSite" id="DME_0000688101-mRNA-1"/>
    </source>
</evidence>
<dbReference type="InterPro" id="IPR032914">
    <property type="entry name" value="Vam6/VPS39/TRAP1"/>
</dbReference>
<dbReference type="Proteomes" id="UP000038040">
    <property type="component" value="Unplaced"/>
</dbReference>
<evidence type="ECO:0000256" key="4">
    <source>
        <dbReference type="PROSITE-ProRule" id="PRU01006"/>
    </source>
</evidence>
<feature type="repeat" description="CHCR" evidence="4">
    <location>
        <begin position="596"/>
        <end position="771"/>
    </location>
</feature>
<sequence>MFEAYSVTEVASKLDKSTDVACISAHGHAPKVYIGSKSGHLLALNGSQDRKRGYDLTMCSSFVRKSVISIQVVARCDLLLCLSDGQITAHELSEPFALKGTINELKQITAFSYKVSEDDGLLYIVVAAKRKIFLYKWLLNKFLQIFFEIFPGFLFLVLVFFISYFVESPRYLIWSGPFIAFVVQNDYYYILLPRLTMMYIITVAYNKFCLKEGVLQVDKLFDVGTKSDNPLIIGMNNRKLIAFCRDNLLFFLDHFGNINYTPEVKLSDIPLQIVYDAPYLVSLLSKGKIEIRSVRPSVHIQTIQISKAAFISTGLPGTIYVASGSVVWLLESLSHMKVNVERLVSEKHYELAIQIAVHCPDISDNGVIAIKRKAAFSLFCQRRFDEWLEIHADIKTDVMIVIAHFPHLLDKSFRDPLQSLLDDPPPDFTESDYKNGYLALAPYLAAVRMEHAKAIMNKKSESKAFLANDELTIHQNVLQVVDTTLLKCYLETNQSLIVPLLRLPDNMCILSDAEAALIEYEKYYELYLLYEKKALHHKALSLLKQQAFISGTVMSGHRLTVEYLQRLNNSNIDIIFAFAPWVLHSNFDDGLSIFICEEEDSRGLDRESVVQFLLSECVQAVIPYLEYIIYKWNEKRPRFHNILGEYYIAKVKALIRDYINVLRDDEEFAPAGEEKGELGEYRRKLNHFLHSSISYSPEKLLVQLRHDSLFEERAILLGRLRKHEQALAIYTNLLNDYRAVEEYCNLYYNRSDPENSKVYMIALRMYLHPPDASVLGLLQRGFYHTQPNQIEAVKLLKNYASAIDTGMDHWSFVEAMSLVPKDFSLRSVWSALEAVLQATHDRRISVLMHKSLYEAALISCCRHQAETHRQKIIVEYDLECTYRNGNISSSHFPLFTAKSFPLDCKYLTSICSAFVRHPNGRLEHFYCYQRQNDLGL</sequence>
<comment type="subcellular location">
    <subcellularLocation>
        <location evidence="1">Endomembrane system</location>
        <topology evidence="1">Peripheral membrane protein</topology>
    </subcellularLocation>
</comment>
<dbReference type="InterPro" id="IPR001180">
    <property type="entry name" value="CNH_dom"/>
</dbReference>
<keyword evidence="2 5" id="KW-0472">Membrane</keyword>
<dbReference type="AlphaFoldDB" id="A0A158Q5A0"/>
<dbReference type="Pfam" id="PF10366">
    <property type="entry name" value="Vps39_1"/>
    <property type="match status" value="1"/>
</dbReference>
<name>A0A158Q5A0_DRAME</name>